<evidence type="ECO:0000259" key="9">
    <source>
        <dbReference type="PROSITE" id="PS51677"/>
    </source>
</evidence>
<dbReference type="EMBL" id="JBHRYE010000012">
    <property type="protein sequence ID" value="MFC3671563.1"/>
    <property type="molecule type" value="Genomic_DNA"/>
</dbReference>
<dbReference type="SUPFAM" id="SSF88713">
    <property type="entry name" value="Glycoside hydrolase/deacetylase"/>
    <property type="match status" value="1"/>
</dbReference>
<feature type="transmembrane region" description="Helical" evidence="8">
    <location>
        <begin position="986"/>
        <end position="1007"/>
    </location>
</feature>
<feature type="transmembrane region" description="Helical" evidence="8">
    <location>
        <begin position="1072"/>
        <end position="1093"/>
    </location>
</feature>
<dbReference type="Gene3D" id="3.10.50.10">
    <property type="match status" value="1"/>
</dbReference>
<keyword evidence="8" id="KW-0472">Membrane</keyword>
<evidence type="ECO:0000256" key="3">
    <source>
        <dbReference type="ARBA" id="ARBA00010973"/>
    </source>
</evidence>
<evidence type="ECO:0000256" key="4">
    <source>
        <dbReference type="ARBA" id="ARBA00020071"/>
    </source>
</evidence>
<evidence type="ECO:0000256" key="2">
    <source>
        <dbReference type="ARBA" id="ARBA00006739"/>
    </source>
</evidence>
<keyword evidence="8" id="KW-0812">Transmembrane</keyword>
<keyword evidence="6 10" id="KW-0808">Transferase</keyword>
<dbReference type="PROSITE" id="PS51677">
    <property type="entry name" value="NODB"/>
    <property type="match status" value="1"/>
</dbReference>
<dbReference type="Gene3D" id="3.20.20.370">
    <property type="entry name" value="Glycoside hydrolase/deacetylase"/>
    <property type="match status" value="1"/>
</dbReference>
<comment type="similarity">
    <text evidence="3">Belongs to the polysaccharide deacetylase family.</text>
</comment>
<evidence type="ECO:0000256" key="7">
    <source>
        <dbReference type="ARBA" id="ARBA00032976"/>
    </source>
</evidence>
<dbReference type="Gene3D" id="3.90.550.10">
    <property type="entry name" value="Spore Coat Polysaccharide Biosynthesis Protein SpsA, Chain A"/>
    <property type="match status" value="1"/>
</dbReference>
<dbReference type="GO" id="GO:0016757">
    <property type="term" value="F:glycosyltransferase activity"/>
    <property type="evidence" value="ECO:0007669"/>
    <property type="project" value="UniProtKB-KW"/>
</dbReference>
<comment type="function">
    <text evidence="1">Is involved in generating a small heat-stable compound (Nod), an acylated oligomer of N-acetylglucosamine, that stimulates mitosis in various plant protoplasts.</text>
</comment>
<comment type="similarity">
    <text evidence="2">Belongs to the glycosyltransferase 2 family.</text>
</comment>
<evidence type="ECO:0000256" key="8">
    <source>
        <dbReference type="SAM" id="Phobius"/>
    </source>
</evidence>
<dbReference type="CDD" id="cd06423">
    <property type="entry name" value="CESA_like"/>
    <property type="match status" value="1"/>
</dbReference>
<dbReference type="InterPro" id="IPR002509">
    <property type="entry name" value="NODB_dom"/>
</dbReference>
<dbReference type="InterPro" id="IPR029044">
    <property type="entry name" value="Nucleotide-diphossugar_trans"/>
</dbReference>
<reference evidence="11" key="1">
    <citation type="journal article" date="2019" name="Int. J. Syst. Evol. Microbiol.">
        <title>The Global Catalogue of Microorganisms (GCM) 10K type strain sequencing project: providing services to taxonomists for standard genome sequencing and annotation.</title>
        <authorList>
            <consortium name="The Broad Institute Genomics Platform"/>
            <consortium name="The Broad Institute Genome Sequencing Center for Infectious Disease"/>
            <person name="Wu L."/>
            <person name="Ma J."/>
        </authorList>
    </citation>
    <scope>NUCLEOTIDE SEQUENCE [LARGE SCALE GENOMIC DNA]</scope>
    <source>
        <strain evidence="11">KCTC 42224</strain>
    </source>
</reference>
<dbReference type="SUPFAM" id="SSF51445">
    <property type="entry name" value="(Trans)glycosidases"/>
    <property type="match status" value="1"/>
</dbReference>
<gene>
    <name evidence="10" type="ORF">ACFOOT_08995</name>
</gene>
<accession>A0ABV7V5R4</accession>
<evidence type="ECO:0000256" key="1">
    <source>
        <dbReference type="ARBA" id="ARBA00003236"/>
    </source>
</evidence>
<protein>
    <recommendedName>
        <fullName evidence="4">Chitooligosaccharide deacetylase</fullName>
    </recommendedName>
    <alternativeName>
        <fullName evidence="7">Nodulation protein B</fullName>
    </alternativeName>
</protein>
<organism evidence="10 11">
    <name type="scientific">Novosphingobium pokkalii</name>
    <dbReference type="NCBI Taxonomy" id="1770194"/>
    <lineage>
        <taxon>Bacteria</taxon>
        <taxon>Pseudomonadati</taxon>
        <taxon>Pseudomonadota</taxon>
        <taxon>Alphaproteobacteria</taxon>
        <taxon>Sphingomonadales</taxon>
        <taxon>Sphingomonadaceae</taxon>
        <taxon>Novosphingobium</taxon>
    </lineage>
</organism>
<dbReference type="InterPro" id="IPR017853">
    <property type="entry name" value="GH"/>
</dbReference>
<dbReference type="Pfam" id="PF13641">
    <property type="entry name" value="Glyco_tranf_2_3"/>
    <property type="match status" value="1"/>
</dbReference>
<dbReference type="InterPro" id="IPR011330">
    <property type="entry name" value="Glyco_hydro/deAcase_b/a-brl"/>
</dbReference>
<sequence>MHLQIFHDPSGRRGRWVKAATALLGAILVIGLGALVLGVAWLDHRVAPVLPGGRPAPSAVAERLDRVGESSEDSAWLPPARSGAAAPLAAERIGFVMAGDRAGRQALAAHAGALSAVAVGLVSVRGPQHAWIEAQDEELADVLRAQPRLAVLLMVQNDAEGDAGWDGAGLARLLADPAQRLRFLDRIEAAMARWNARGVVLDLENLPAAAHGDYQAFLAQARARLAPRGQQVLIAAPVADAQWDLAAYARAVDRVILMAYDQHWLTGRAGPIAAQGWFARVVAEGVAAVGADKAVVALGSYAYDWPDGGLAEPIGLDQAWQRAREAGTVPLFDAASGNSGFAYRRDGRRHQVWLLDAMASWNQMQVLRRLAPAGLALWKLGGEDPGFWSALAGQAQGMAALPAPPGVALLGEGEVLRLGAPAHGGWRQAAPAGDGLIHQAAYRRLPAASEVWRGGMMRREVALTFDDGPDPRWTPQILAVLRRHGVPATFFVTGSNALGEPGLLRAILAQGSELGNHSTTHPDLDRLSDAAVALEINATQRLVESYTGRSLRLFRAPYLGDADPDTAARLRVPRIAAGLGYLTVGLNVDPLDWTGADAATLVARTVAQVESGNAHAARQVVLLHDSGGDRHATVQALPQIIAQLRARGYRFVTVSELAGLSRDQAMPPLAGAQAPMARAAGEGFAALGAGRRLLGWLFAGAIALGMARALLMAGLALWQARRQAGRPAPLPHRVPGFVSVLIPAFNEARVIAASVRRVLDSQGVRLEVIVIDDGSTDETAAVVARTFGHDPRVALLRLDNGGKARALNHALALAKADVVIALDADTRFEPDTISRLAAWFADPAIGAVAGNARIGNRVNLLTRWQAVEYVTAQALERRALDALGAVTVVPGAVGAWRRAALDAVGGYPTDTLAEDQDLTIAIQRAGWRVACDPLAVAWTEAPETVAALWRQRYRWAFGTLQCLWKHRAVLWHGQPRGLARFGLPQAWLFQVVLGLFSPVIDIALLLGLGDLAWRTANHGFSALEGDIGLMLGFWALFLAIELGCGMIAYRLDGQEGRLPALRLLAMRLGYRQLLYAVVVRAVFAALAGPRVAWGRQQRSGTCTAPLPPMAEVAPVAADAPLPGPSLDRAA</sequence>
<dbReference type="InterPro" id="IPR029070">
    <property type="entry name" value="Chitinase_insertion_sf"/>
</dbReference>
<feature type="transmembrane region" description="Helical" evidence="8">
    <location>
        <begin position="1027"/>
        <end position="1051"/>
    </location>
</feature>
<dbReference type="InterPro" id="IPR001223">
    <property type="entry name" value="Glyco_hydro18_cat"/>
</dbReference>
<evidence type="ECO:0000256" key="6">
    <source>
        <dbReference type="ARBA" id="ARBA00022679"/>
    </source>
</evidence>
<keyword evidence="8" id="KW-1133">Transmembrane helix</keyword>
<dbReference type="SMART" id="SM00636">
    <property type="entry name" value="Glyco_18"/>
    <property type="match status" value="1"/>
</dbReference>
<evidence type="ECO:0000313" key="10">
    <source>
        <dbReference type="EMBL" id="MFC3671563.1"/>
    </source>
</evidence>
<dbReference type="Proteomes" id="UP001595683">
    <property type="component" value="Unassembled WGS sequence"/>
</dbReference>
<name>A0ABV7V5R4_9SPHN</name>
<keyword evidence="11" id="KW-1185">Reference proteome</keyword>
<dbReference type="Pfam" id="PF01522">
    <property type="entry name" value="Polysacc_deac_1"/>
    <property type="match status" value="1"/>
</dbReference>
<feature type="domain" description="NodB homology" evidence="9">
    <location>
        <begin position="459"/>
        <end position="652"/>
    </location>
</feature>
<dbReference type="Gene3D" id="3.20.20.80">
    <property type="entry name" value="Glycosidases"/>
    <property type="match status" value="1"/>
</dbReference>
<proteinExistence type="inferred from homology"/>
<dbReference type="PANTHER" id="PTHR43630:SF1">
    <property type="entry name" value="POLY-BETA-1,6-N-ACETYL-D-GLUCOSAMINE SYNTHASE"/>
    <property type="match status" value="1"/>
</dbReference>
<dbReference type="PANTHER" id="PTHR43630">
    <property type="entry name" value="POLY-BETA-1,6-N-ACETYL-D-GLUCOSAMINE SYNTHASE"/>
    <property type="match status" value="1"/>
</dbReference>
<keyword evidence="5 10" id="KW-0328">Glycosyltransferase</keyword>
<dbReference type="SUPFAM" id="SSF53448">
    <property type="entry name" value="Nucleotide-diphospho-sugar transferases"/>
    <property type="match status" value="1"/>
</dbReference>
<feature type="transmembrane region" description="Helical" evidence="8">
    <location>
        <begin position="693"/>
        <end position="718"/>
    </location>
</feature>
<dbReference type="RefSeq" id="WP_191323643.1">
    <property type="nucleotide sequence ID" value="NZ_BMZP01000005.1"/>
</dbReference>
<feature type="transmembrane region" description="Helical" evidence="8">
    <location>
        <begin position="21"/>
        <end position="42"/>
    </location>
</feature>
<comment type="caution">
    <text evidence="10">The sequence shown here is derived from an EMBL/GenBank/DDBJ whole genome shotgun (WGS) entry which is preliminary data.</text>
</comment>
<dbReference type="InterPro" id="IPR011583">
    <property type="entry name" value="Chitinase_II/V-like_cat"/>
</dbReference>
<dbReference type="Pfam" id="PF00704">
    <property type="entry name" value="Glyco_hydro_18"/>
    <property type="match status" value="1"/>
</dbReference>
<evidence type="ECO:0000256" key="5">
    <source>
        <dbReference type="ARBA" id="ARBA00022676"/>
    </source>
</evidence>
<evidence type="ECO:0000313" key="11">
    <source>
        <dbReference type="Proteomes" id="UP001595683"/>
    </source>
</evidence>